<dbReference type="OMA" id="GWHRVAF"/>
<protein>
    <submittedName>
        <fullName evidence="2">Uncharacterized protein</fullName>
    </submittedName>
</protein>
<feature type="compositionally biased region" description="Low complexity" evidence="1">
    <location>
        <begin position="662"/>
        <end position="672"/>
    </location>
</feature>
<feature type="region of interest" description="Disordered" evidence="1">
    <location>
        <begin position="590"/>
        <end position="609"/>
    </location>
</feature>
<feature type="compositionally biased region" description="Basic and acidic residues" evidence="1">
    <location>
        <begin position="484"/>
        <end position="497"/>
    </location>
</feature>
<dbReference type="EMBL" id="LYXU01000004">
    <property type="protein sequence ID" value="OBS17857.1"/>
    <property type="molecule type" value="Genomic_DNA"/>
</dbReference>
<feature type="region of interest" description="Disordered" evidence="1">
    <location>
        <begin position="522"/>
        <end position="547"/>
    </location>
</feature>
<sequence>MSAPYLEDSLQANCRQSLSQSIPRELLDFLDEPLEDFGSNLDYLYDIPQDNNEVYAQEFPELPPADGFEEFIDPALQNDESSNLPTLQGQSGYTYPAYGTKPLLFQSPDGRFMTIQSQSQSTPPSQVQPELAALHQTPNPYAHLYPHYPPQSQYPDAGINGHQGALSIPQYPPVYDQKPAPGICMNCGCVAHYPPCFRPHSQAKPVQSLTAQISQPEQRKWAPKSRWMEENEESDECPEPAKKGRKNVSRLVSRAAKSKTTRAKRVQKGVSTDIFPYPFFQEFLDWTTADGCNISYLSAGQFDDELLLTAKELRDYLEQCPRELRIWLQNSPSKCKGRHIDADVKCRYSECPAKYGTILHGWHRVAFDEFPERTSTGIKDPYKMAGVMHLWCFEQCIDPLEPVEKKILLPDDREFEHETSNRMAITRDDYKDVIEGAIKPWARERRKVGVIQAPYAKHEDTLAWALCNFHVKHQNVSRGRTRQKRNEDKPDDEKKSMDLIMGNLAEYHKRLELARHRRAYKGGNERSNGFASGSANPPQVGRQSPERKEIAEHVPEDRVQDVIEAAPFELPPYSEDEMFEFLKQFNETNDAAPRPLTPQSLGTEVPMRVSCSPPTKTAVMSVHPLASQAKVSPGVIQDCITIPGPIAVQANDSPLGMRSLFGSPTGSVSSTGSRKRSRDGKEVGTPEAKKRRPSPPNIIALQAEDSPLGMESLFGSPIESVSSSTRSRKRSREEEIGTPEAKRRPPPTWKTGPPRKRSGYSLPSRSPIKRGSVSARRKRISV</sequence>
<comment type="caution">
    <text evidence="2">The sequence shown here is derived from an EMBL/GenBank/DDBJ whole genome shotgun (WGS) entry which is preliminary data.</text>
</comment>
<feature type="region of interest" description="Disordered" evidence="1">
    <location>
        <begin position="475"/>
        <end position="497"/>
    </location>
</feature>
<feature type="compositionally biased region" description="Basic and acidic residues" evidence="1">
    <location>
        <begin position="731"/>
        <end position="743"/>
    </location>
</feature>
<keyword evidence="3" id="KW-1185">Reference proteome</keyword>
<evidence type="ECO:0000256" key="1">
    <source>
        <dbReference type="SAM" id="MobiDB-lite"/>
    </source>
</evidence>
<feature type="region of interest" description="Disordered" evidence="1">
    <location>
        <begin position="657"/>
        <end position="782"/>
    </location>
</feature>
<accession>A0A1B8ABK5</accession>
<proteinExistence type="predicted"/>
<dbReference type="Proteomes" id="UP000091967">
    <property type="component" value="Unassembled WGS sequence"/>
</dbReference>
<name>A0A1B8ABK5_FUSPO</name>
<feature type="compositionally biased region" description="Polar residues" evidence="1">
    <location>
        <begin position="525"/>
        <end position="537"/>
    </location>
</feature>
<dbReference type="AlphaFoldDB" id="A0A1B8ABK5"/>
<feature type="region of interest" description="Disordered" evidence="1">
    <location>
        <begin position="209"/>
        <end position="248"/>
    </location>
</feature>
<evidence type="ECO:0000313" key="3">
    <source>
        <dbReference type="Proteomes" id="UP000091967"/>
    </source>
</evidence>
<evidence type="ECO:0000313" key="2">
    <source>
        <dbReference type="EMBL" id="OBS17857.1"/>
    </source>
</evidence>
<gene>
    <name evidence="2" type="ORF">FPOA_09586</name>
</gene>
<reference evidence="2 3" key="1">
    <citation type="submission" date="2016-06" db="EMBL/GenBank/DDBJ databases">
        <title>Living apart together: crosstalk between the core and supernumerary genomes in a fungal plant pathogen.</title>
        <authorList>
            <person name="Vanheule A."/>
            <person name="Audenaert K."/>
            <person name="Warris S."/>
            <person name="Van De Geest H."/>
            <person name="Schijlen E."/>
            <person name="Hofte M."/>
            <person name="De Saeger S."/>
            <person name="Haesaert G."/>
            <person name="Waalwijk C."/>
            <person name="Van Der Lee T."/>
        </authorList>
    </citation>
    <scope>NUCLEOTIDE SEQUENCE [LARGE SCALE GENOMIC DNA]</scope>
    <source>
        <strain evidence="2 3">2516</strain>
    </source>
</reference>
<feature type="compositionally biased region" description="Basic and acidic residues" evidence="1">
    <location>
        <begin position="679"/>
        <end position="688"/>
    </location>
</feature>
<organism evidence="2 3">
    <name type="scientific">Fusarium poae</name>
    <dbReference type="NCBI Taxonomy" id="36050"/>
    <lineage>
        <taxon>Eukaryota</taxon>
        <taxon>Fungi</taxon>
        <taxon>Dikarya</taxon>
        <taxon>Ascomycota</taxon>
        <taxon>Pezizomycotina</taxon>
        <taxon>Sordariomycetes</taxon>
        <taxon>Hypocreomycetidae</taxon>
        <taxon>Hypocreales</taxon>
        <taxon>Nectriaceae</taxon>
        <taxon>Fusarium</taxon>
    </lineage>
</organism>